<organism evidence="1 2">
    <name type="scientific">Pleurodeles waltl</name>
    <name type="common">Iberian ribbed newt</name>
    <dbReference type="NCBI Taxonomy" id="8319"/>
    <lineage>
        <taxon>Eukaryota</taxon>
        <taxon>Metazoa</taxon>
        <taxon>Chordata</taxon>
        <taxon>Craniata</taxon>
        <taxon>Vertebrata</taxon>
        <taxon>Euteleostomi</taxon>
        <taxon>Amphibia</taxon>
        <taxon>Batrachia</taxon>
        <taxon>Caudata</taxon>
        <taxon>Salamandroidea</taxon>
        <taxon>Salamandridae</taxon>
        <taxon>Pleurodelinae</taxon>
        <taxon>Pleurodeles</taxon>
    </lineage>
</organism>
<comment type="caution">
    <text evidence="1">The sequence shown here is derived from an EMBL/GenBank/DDBJ whole genome shotgun (WGS) entry which is preliminary data.</text>
</comment>
<dbReference type="AlphaFoldDB" id="A0AAV7PLU1"/>
<reference evidence="1" key="1">
    <citation type="journal article" date="2022" name="bioRxiv">
        <title>Sequencing and chromosome-scale assembly of the giantPleurodeles waltlgenome.</title>
        <authorList>
            <person name="Brown T."/>
            <person name="Elewa A."/>
            <person name="Iarovenko S."/>
            <person name="Subramanian E."/>
            <person name="Araus A.J."/>
            <person name="Petzold A."/>
            <person name="Susuki M."/>
            <person name="Suzuki K.-i.T."/>
            <person name="Hayashi T."/>
            <person name="Toyoda A."/>
            <person name="Oliveira C."/>
            <person name="Osipova E."/>
            <person name="Leigh N.D."/>
            <person name="Simon A."/>
            <person name="Yun M.H."/>
        </authorList>
    </citation>
    <scope>NUCLEOTIDE SEQUENCE</scope>
    <source>
        <strain evidence="1">20211129_DDA</strain>
        <tissue evidence="1">Liver</tissue>
    </source>
</reference>
<sequence length="89" mass="9672">MPQDRETSPGPYCALATGVGTAAPRGLHLAVLGGTVQELQVQMTQVKLEMNALHKWAEDAEGRSRCNNIRLVGFPERPEGPSVELFVDQ</sequence>
<proteinExistence type="predicted"/>
<keyword evidence="2" id="KW-1185">Reference proteome</keyword>
<accession>A0AAV7PLU1</accession>
<evidence type="ECO:0000313" key="2">
    <source>
        <dbReference type="Proteomes" id="UP001066276"/>
    </source>
</evidence>
<dbReference type="EMBL" id="JANPWB010000011">
    <property type="protein sequence ID" value="KAJ1129106.1"/>
    <property type="molecule type" value="Genomic_DNA"/>
</dbReference>
<evidence type="ECO:0000313" key="1">
    <source>
        <dbReference type="EMBL" id="KAJ1129106.1"/>
    </source>
</evidence>
<name>A0AAV7PLU1_PLEWA</name>
<dbReference type="Proteomes" id="UP001066276">
    <property type="component" value="Chromosome 7"/>
</dbReference>
<protein>
    <submittedName>
        <fullName evidence="1">Uncharacterized protein</fullName>
    </submittedName>
</protein>
<gene>
    <name evidence="1" type="ORF">NDU88_007477</name>
</gene>